<dbReference type="GO" id="GO:0003723">
    <property type="term" value="F:RNA binding"/>
    <property type="evidence" value="ECO:0007669"/>
    <property type="project" value="InterPro"/>
</dbReference>
<dbReference type="InterPro" id="IPR004441">
    <property type="entry name" value="rRNA_MeTrfase_TrmH"/>
</dbReference>
<dbReference type="SUPFAM" id="SSF75217">
    <property type="entry name" value="alpha/beta knot"/>
    <property type="match status" value="1"/>
</dbReference>
<dbReference type="InterPro" id="IPR001537">
    <property type="entry name" value="SpoU_MeTrfase"/>
</dbReference>
<dbReference type="Pfam" id="PF00588">
    <property type="entry name" value="SpoU_methylase"/>
    <property type="match status" value="1"/>
</dbReference>
<dbReference type="PANTHER" id="PTHR46429:SF1">
    <property type="entry name" value="23S RRNA (GUANOSINE-2'-O-)-METHYLTRANSFERASE RLMB"/>
    <property type="match status" value="1"/>
</dbReference>
<evidence type="ECO:0000256" key="1">
    <source>
        <dbReference type="ARBA" id="ARBA00022603"/>
    </source>
</evidence>
<evidence type="ECO:0000313" key="5">
    <source>
        <dbReference type="Proteomes" id="UP000255317"/>
    </source>
</evidence>
<accession>A0A370QA87</accession>
<dbReference type="GO" id="GO:0005829">
    <property type="term" value="C:cytosol"/>
    <property type="evidence" value="ECO:0007669"/>
    <property type="project" value="TreeGrafter"/>
</dbReference>
<name>A0A370QA87_9FLAO</name>
<dbReference type="GO" id="GO:0008173">
    <property type="term" value="F:RNA methyltransferase activity"/>
    <property type="evidence" value="ECO:0007669"/>
    <property type="project" value="InterPro"/>
</dbReference>
<comment type="caution">
    <text evidence="4">The sequence shown here is derived from an EMBL/GenBank/DDBJ whole genome shotgun (WGS) entry which is preliminary data.</text>
</comment>
<dbReference type="InterPro" id="IPR029028">
    <property type="entry name" value="Alpha/beta_knot_MTases"/>
</dbReference>
<feature type="domain" description="tRNA/rRNA methyltransferase SpoU type" evidence="3">
    <location>
        <begin position="18"/>
        <end position="160"/>
    </location>
</feature>
<dbReference type="RefSeq" id="WP_115123719.1">
    <property type="nucleotide sequence ID" value="NZ_QRAO01000003.1"/>
</dbReference>
<dbReference type="AlphaFoldDB" id="A0A370QA87"/>
<evidence type="ECO:0000313" key="4">
    <source>
        <dbReference type="EMBL" id="RDK85286.1"/>
    </source>
</evidence>
<dbReference type="EMBL" id="QRAO01000003">
    <property type="protein sequence ID" value="RDK85286.1"/>
    <property type="molecule type" value="Genomic_DNA"/>
</dbReference>
<dbReference type="Gene3D" id="3.40.1280.10">
    <property type="match status" value="1"/>
</dbReference>
<proteinExistence type="predicted"/>
<keyword evidence="5" id="KW-1185">Reference proteome</keyword>
<evidence type="ECO:0000256" key="2">
    <source>
        <dbReference type="ARBA" id="ARBA00022679"/>
    </source>
</evidence>
<sequence length="165" mass="18373">MLQHDHTSTPFSRKENNLVVLCDGLQGPSNIGAIFRLCDAFGVREVIFNNAIDLSSNRLKRTARNTEKTTKHSIVEDLQQVLRDFQQQDYIVIAVEISENSVPISTISEITKNNTALVIGSERNGISETILQRANMVAHIEMYGNNSSMNVAQATAIALYELTKH</sequence>
<keyword evidence="2" id="KW-0808">Transferase</keyword>
<dbReference type="OrthoDB" id="9795352at2"/>
<protein>
    <submittedName>
        <fullName evidence="4">SpoU rRNA methylase family protein</fullName>
    </submittedName>
</protein>
<evidence type="ECO:0000259" key="3">
    <source>
        <dbReference type="Pfam" id="PF00588"/>
    </source>
</evidence>
<dbReference type="InterPro" id="IPR029026">
    <property type="entry name" value="tRNA_m1G_MTases_N"/>
</dbReference>
<gene>
    <name evidence="4" type="ORF">C8D94_103104</name>
</gene>
<dbReference type="GO" id="GO:0032259">
    <property type="term" value="P:methylation"/>
    <property type="evidence" value="ECO:0007669"/>
    <property type="project" value="UniProtKB-KW"/>
</dbReference>
<dbReference type="PANTHER" id="PTHR46429">
    <property type="entry name" value="23S RRNA (GUANOSINE-2'-O-)-METHYLTRANSFERASE RLMB"/>
    <property type="match status" value="1"/>
</dbReference>
<keyword evidence="1 4" id="KW-0489">Methyltransferase</keyword>
<reference evidence="4 5" key="1">
    <citation type="submission" date="2018-07" db="EMBL/GenBank/DDBJ databases">
        <title>Genomic Encyclopedia of Type Strains, Phase IV (KMG-IV): sequencing the most valuable type-strain genomes for metagenomic binning, comparative biology and taxonomic classification.</title>
        <authorList>
            <person name="Goeker M."/>
        </authorList>
    </citation>
    <scope>NUCLEOTIDE SEQUENCE [LARGE SCALE GENOMIC DNA]</scope>
    <source>
        <strain evidence="4 5">DSM 101478</strain>
    </source>
</reference>
<dbReference type="GO" id="GO:0006396">
    <property type="term" value="P:RNA processing"/>
    <property type="evidence" value="ECO:0007669"/>
    <property type="project" value="InterPro"/>
</dbReference>
<organism evidence="4 5">
    <name type="scientific">Marinirhabdus gelatinilytica</name>
    <dbReference type="NCBI Taxonomy" id="1703343"/>
    <lineage>
        <taxon>Bacteria</taxon>
        <taxon>Pseudomonadati</taxon>
        <taxon>Bacteroidota</taxon>
        <taxon>Flavobacteriia</taxon>
        <taxon>Flavobacteriales</taxon>
        <taxon>Flavobacteriaceae</taxon>
    </lineage>
</organism>
<dbReference type="Proteomes" id="UP000255317">
    <property type="component" value="Unassembled WGS sequence"/>
</dbReference>
<dbReference type="CDD" id="cd18082">
    <property type="entry name" value="SpoU-like_family"/>
    <property type="match status" value="1"/>
</dbReference>